<reference evidence="1" key="1">
    <citation type="submission" date="2013-07" db="EMBL/GenBank/DDBJ databases">
        <title>The genome of an arbuscular mycorrhizal fungus provides insights into the evolution of the oldest plant symbiosis.</title>
        <authorList>
            <consortium name="DOE Joint Genome Institute"/>
            <person name="Tisserant E."/>
            <person name="Malbreil M."/>
            <person name="Kuo A."/>
            <person name="Kohler A."/>
            <person name="Symeonidi A."/>
            <person name="Balestrini R."/>
            <person name="Charron P."/>
            <person name="Duensing N."/>
            <person name="Frei-dit-Frey N."/>
            <person name="Gianinazzi-Pearson V."/>
            <person name="Gilbert B."/>
            <person name="Handa Y."/>
            <person name="Hijri M."/>
            <person name="Kaul R."/>
            <person name="Kawaguchi M."/>
            <person name="Krajinski F."/>
            <person name="Lammers P."/>
            <person name="Lapierre D."/>
            <person name="Masclaux F.G."/>
            <person name="Murat C."/>
            <person name="Morin E."/>
            <person name="Ndikumana S."/>
            <person name="Pagni M."/>
            <person name="Petitpierre D."/>
            <person name="Requena N."/>
            <person name="Rosikiewicz P."/>
            <person name="Riley R."/>
            <person name="Saito K."/>
            <person name="San Clemente H."/>
            <person name="Shapiro H."/>
            <person name="van Tuinen D."/>
            <person name="Becard G."/>
            <person name="Bonfante P."/>
            <person name="Paszkowski U."/>
            <person name="Shachar-Hill Y."/>
            <person name="Young J.P."/>
            <person name="Sanders I.R."/>
            <person name="Henrissat B."/>
            <person name="Rensing S.A."/>
            <person name="Grigoriev I.V."/>
            <person name="Corradi N."/>
            <person name="Roux C."/>
            <person name="Martin F."/>
        </authorList>
    </citation>
    <scope>NUCLEOTIDE SEQUENCE</scope>
    <source>
        <strain evidence="1">DAOM 197198</strain>
    </source>
</reference>
<proteinExistence type="predicted"/>
<dbReference type="InterPro" id="IPR036047">
    <property type="entry name" value="F-box-like_dom_sf"/>
</dbReference>
<dbReference type="EMBL" id="KI298648">
    <property type="protein sequence ID" value="ERZ98574.1"/>
    <property type="molecule type" value="Genomic_DNA"/>
</dbReference>
<dbReference type="HOGENOM" id="CLU_1603624_0_0_1"/>
<gene>
    <name evidence="1" type="ORF">GLOINDRAFT_329629</name>
</gene>
<dbReference type="VEuPathDB" id="FungiDB:RhiirFUN_017109"/>
<dbReference type="eggNOG" id="ENOG502SMZ8">
    <property type="taxonomic scope" value="Eukaryota"/>
</dbReference>
<organism evidence="1">
    <name type="scientific">Rhizophagus irregularis (strain DAOM 181602 / DAOM 197198 / MUCL 43194)</name>
    <name type="common">Arbuscular mycorrhizal fungus</name>
    <name type="synonym">Glomus intraradices</name>
    <dbReference type="NCBI Taxonomy" id="747089"/>
    <lineage>
        <taxon>Eukaryota</taxon>
        <taxon>Fungi</taxon>
        <taxon>Fungi incertae sedis</taxon>
        <taxon>Mucoromycota</taxon>
        <taxon>Glomeromycotina</taxon>
        <taxon>Glomeromycetes</taxon>
        <taxon>Glomerales</taxon>
        <taxon>Glomeraceae</taxon>
        <taxon>Rhizophagus</taxon>
    </lineage>
</organism>
<dbReference type="SUPFAM" id="SSF81383">
    <property type="entry name" value="F-box domain"/>
    <property type="match status" value="1"/>
</dbReference>
<accession>U9SRQ5</accession>
<evidence type="ECO:0000313" key="1">
    <source>
        <dbReference type="EMBL" id="ERZ98574.1"/>
    </source>
</evidence>
<protein>
    <submittedName>
        <fullName evidence="1">Uncharacterized protein</fullName>
    </submittedName>
</protein>
<dbReference type="PROSITE" id="PS50181">
    <property type="entry name" value="FBOX"/>
    <property type="match status" value="1"/>
</dbReference>
<dbReference type="AlphaFoldDB" id="U9SRQ5"/>
<sequence>MIPTELFIAICKYLHPADLLNLSRTCHNYRDILYYLENETTKEIWKFSRSKFMPFLPNPKKINEILYIRCVLEKKCQFCMKRTGHRISYSRLFCQPQYLAELPFEIITDYDRLLGYQSCYYYWEEDVDVQLNEYNGIPNEKKDKCYKQKNQAGQQKMLDVCIRDIL</sequence>
<name>U9SRQ5_RHIID</name>
<dbReference type="CDD" id="cd09917">
    <property type="entry name" value="F-box_SF"/>
    <property type="match status" value="1"/>
</dbReference>
<dbReference type="Pfam" id="PF12937">
    <property type="entry name" value="F-box-like"/>
    <property type="match status" value="1"/>
</dbReference>
<dbReference type="InterPro" id="IPR001810">
    <property type="entry name" value="F-box_dom"/>
</dbReference>